<reference evidence="1" key="2">
    <citation type="submission" date="2019-06" db="EMBL/GenBank/DDBJ databases">
        <title>Genomics analysis of Aphanomyces spp. identifies a new class of oomycete effector associated with host adaptation.</title>
        <authorList>
            <person name="Gaulin E."/>
        </authorList>
    </citation>
    <scope>NUCLEOTIDE SEQUENCE</scope>
    <source>
        <strain evidence="1">CBS 578.67</strain>
    </source>
</reference>
<dbReference type="OrthoDB" id="68332at2759"/>
<protein>
    <submittedName>
        <fullName evidence="2">Aste57867_19805 protein</fullName>
    </submittedName>
</protein>
<evidence type="ECO:0000313" key="1">
    <source>
        <dbReference type="EMBL" id="KAF0688560.1"/>
    </source>
</evidence>
<keyword evidence="3" id="KW-1185">Reference proteome</keyword>
<sequence>MVAAVVAPLSPRPRTSSSSSASISKFLWATEIETEAGLEIRCTLCNKVFMKPNRKRKYDAVAFERHEETEKHVRAATAALMEHKQGAIGTSMHSLVLPPSLPASQIDIAFPPSVDPSNQCPLLPLRRSIADATWECFLQIVLRPVTLQTLGQEGVRAMLQHFKQECHRASLQALVLLSVPHPECLPSPTVNRPNIAKFLKMYKQLVELSLFDAAS</sequence>
<name>A0A485LDZ9_9STRA</name>
<evidence type="ECO:0000313" key="3">
    <source>
        <dbReference type="Proteomes" id="UP000332933"/>
    </source>
</evidence>
<dbReference type="AlphaFoldDB" id="A0A485LDZ9"/>
<gene>
    <name evidence="2" type="primary">Aste57867_19805</name>
    <name evidence="1" type="ORF">As57867_019740</name>
    <name evidence="2" type="ORF">ASTE57867_19805</name>
</gene>
<organism evidence="2 3">
    <name type="scientific">Aphanomyces stellatus</name>
    <dbReference type="NCBI Taxonomy" id="120398"/>
    <lineage>
        <taxon>Eukaryota</taxon>
        <taxon>Sar</taxon>
        <taxon>Stramenopiles</taxon>
        <taxon>Oomycota</taxon>
        <taxon>Saprolegniomycetes</taxon>
        <taxon>Saprolegniales</taxon>
        <taxon>Verrucalvaceae</taxon>
        <taxon>Aphanomyces</taxon>
    </lineage>
</organism>
<accession>A0A485LDZ9</accession>
<dbReference type="EMBL" id="VJMH01006715">
    <property type="protein sequence ID" value="KAF0688560.1"/>
    <property type="molecule type" value="Genomic_DNA"/>
</dbReference>
<evidence type="ECO:0000313" key="2">
    <source>
        <dbReference type="EMBL" id="VFT96503.1"/>
    </source>
</evidence>
<dbReference type="EMBL" id="CAADRA010006738">
    <property type="protein sequence ID" value="VFT96503.1"/>
    <property type="molecule type" value="Genomic_DNA"/>
</dbReference>
<proteinExistence type="predicted"/>
<reference evidence="2 3" key="1">
    <citation type="submission" date="2019-03" db="EMBL/GenBank/DDBJ databases">
        <authorList>
            <person name="Gaulin E."/>
            <person name="Dumas B."/>
        </authorList>
    </citation>
    <scope>NUCLEOTIDE SEQUENCE [LARGE SCALE GENOMIC DNA]</scope>
    <source>
        <strain evidence="2">CBS 568.67</strain>
    </source>
</reference>
<dbReference type="Proteomes" id="UP000332933">
    <property type="component" value="Unassembled WGS sequence"/>
</dbReference>